<dbReference type="InterPro" id="IPR015262">
    <property type="entry name" value="tRNA_Ile_lys_synt_subst-bd"/>
</dbReference>
<dbReference type="RefSeq" id="WP_345353169.1">
    <property type="nucleotide sequence ID" value="NZ_BAABFB010000075.1"/>
</dbReference>
<keyword evidence="3 7" id="KW-0819">tRNA processing</keyword>
<protein>
    <recommendedName>
        <fullName evidence="7">tRNA(Ile)-lysidine synthase</fullName>
        <ecNumber evidence="7">6.3.4.19</ecNumber>
    </recommendedName>
    <alternativeName>
        <fullName evidence="7">tRNA(Ile)-2-lysyl-cytidine synthase</fullName>
    </alternativeName>
    <alternativeName>
        <fullName evidence="7">tRNA(Ile)-lysidine synthetase</fullName>
    </alternativeName>
</protein>
<evidence type="ECO:0000256" key="2">
    <source>
        <dbReference type="ARBA" id="ARBA00022598"/>
    </source>
</evidence>
<keyword evidence="12" id="KW-1185">Reference proteome</keyword>
<keyword evidence="4 7" id="KW-0547">Nucleotide-binding</keyword>
<keyword evidence="1 7" id="KW-0963">Cytoplasm</keyword>
<sequence>MTTPPEPTGGPPPYSTGGPPPYSTGGPPPRLPEGPALLEIRHAVRRWTAAHPSGDGVAVALSGGADSLALTAAAVAEAGPVHALVVDHRLQEGSDEVARRAADRALAFGCASARVLPVRVDGPGGLEAAARSARYAALDAARAGRPVLLGHTLDDQAETVLLGLARGSGPRSIAGMRDRDGPWGRPLLRVRRAVTERACGELGLQPYRDPHNLSPAFTRVRLRTEALPLLEQILGGGVAQALARTADQVREDGDVLDAVATDLRRAATTGDELDTEVLAAAPPAVRRRALREWLQVRGVSGLTDTQLRTADDLVGRWRGQGGVALGGGRRDARLVLSRRRGRLSVGFVTSQSGG</sequence>
<keyword evidence="5 7" id="KW-0067">ATP-binding</keyword>
<evidence type="ECO:0000259" key="10">
    <source>
        <dbReference type="Pfam" id="PF09179"/>
    </source>
</evidence>
<proteinExistence type="inferred from homology"/>
<dbReference type="CDD" id="cd01992">
    <property type="entry name" value="TilS_N"/>
    <property type="match status" value="1"/>
</dbReference>
<gene>
    <name evidence="7 11" type="primary">tilS</name>
    <name evidence="11" type="ORF">GCM10023094_54530</name>
</gene>
<evidence type="ECO:0000256" key="1">
    <source>
        <dbReference type="ARBA" id="ARBA00022490"/>
    </source>
</evidence>
<dbReference type="SUPFAM" id="SSF82829">
    <property type="entry name" value="MesJ substrate recognition domain-like"/>
    <property type="match status" value="1"/>
</dbReference>
<dbReference type="EC" id="6.3.4.19" evidence="7"/>
<comment type="function">
    <text evidence="7">Ligates lysine onto the cytidine present at position 34 of the AUA codon-specific tRNA(Ile) that contains the anticodon CAU, in an ATP-dependent manner. Cytidine is converted to lysidine, thus changing the amino acid specificity of the tRNA from methionine to isoleucine.</text>
</comment>
<dbReference type="PANTHER" id="PTHR43033">
    <property type="entry name" value="TRNA(ILE)-LYSIDINE SYNTHASE-RELATED"/>
    <property type="match status" value="1"/>
</dbReference>
<evidence type="ECO:0000313" key="12">
    <source>
        <dbReference type="Proteomes" id="UP001501183"/>
    </source>
</evidence>
<evidence type="ECO:0000256" key="4">
    <source>
        <dbReference type="ARBA" id="ARBA00022741"/>
    </source>
</evidence>
<dbReference type="InterPro" id="IPR011063">
    <property type="entry name" value="TilS/TtcA_N"/>
</dbReference>
<feature type="binding site" evidence="7">
    <location>
        <begin position="62"/>
        <end position="67"/>
    </location>
    <ligand>
        <name>ATP</name>
        <dbReference type="ChEBI" id="CHEBI:30616"/>
    </ligand>
</feature>
<dbReference type="Gene3D" id="3.40.50.620">
    <property type="entry name" value="HUPs"/>
    <property type="match status" value="1"/>
</dbReference>
<evidence type="ECO:0000256" key="6">
    <source>
        <dbReference type="ARBA" id="ARBA00048539"/>
    </source>
</evidence>
<evidence type="ECO:0000259" key="9">
    <source>
        <dbReference type="Pfam" id="PF01171"/>
    </source>
</evidence>
<feature type="domain" description="tRNA(Ile)-lysidine/2-thiocytidine synthase N-terminal" evidence="9">
    <location>
        <begin position="57"/>
        <end position="224"/>
    </location>
</feature>
<dbReference type="Proteomes" id="UP001501183">
    <property type="component" value="Unassembled WGS sequence"/>
</dbReference>
<dbReference type="EMBL" id="BAABFB010000075">
    <property type="protein sequence ID" value="GAA4490719.1"/>
    <property type="molecule type" value="Genomic_DNA"/>
</dbReference>
<feature type="compositionally biased region" description="Pro residues" evidence="8">
    <location>
        <begin position="1"/>
        <end position="32"/>
    </location>
</feature>
<comment type="subcellular location">
    <subcellularLocation>
        <location evidence="7">Cytoplasm</location>
    </subcellularLocation>
</comment>
<dbReference type="InterPro" id="IPR012094">
    <property type="entry name" value="tRNA_Ile_lys_synt"/>
</dbReference>
<feature type="region of interest" description="Disordered" evidence="8">
    <location>
        <begin position="1"/>
        <end position="34"/>
    </location>
</feature>
<comment type="similarity">
    <text evidence="7">Belongs to the tRNA(Ile)-lysidine synthase family.</text>
</comment>
<dbReference type="Gene3D" id="1.20.59.20">
    <property type="match status" value="1"/>
</dbReference>
<dbReference type="Pfam" id="PF01171">
    <property type="entry name" value="ATP_bind_3"/>
    <property type="match status" value="1"/>
</dbReference>
<evidence type="ECO:0000256" key="7">
    <source>
        <dbReference type="HAMAP-Rule" id="MF_01161"/>
    </source>
</evidence>
<dbReference type="InterPro" id="IPR012795">
    <property type="entry name" value="tRNA_Ile_lys_synt_N"/>
</dbReference>
<evidence type="ECO:0000256" key="8">
    <source>
        <dbReference type="SAM" id="MobiDB-lite"/>
    </source>
</evidence>
<name>A0ABP8PNW2_9NOCA</name>
<organism evidence="11 12">
    <name type="scientific">Rhodococcus olei</name>
    <dbReference type="NCBI Taxonomy" id="2161675"/>
    <lineage>
        <taxon>Bacteria</taxon>
        <taxon>Bacillati</taxon>
        <taxon>Actinomycetota</taxon>
        <taxon>Actinomycetes</taxon>
        <taxon>Mycobacteriales</taxon>
        <taxon>Nocardiaceae</taxon>
        <taxon>Rhodococcus</taxon>
    </lineage>
</organism>
<feature type="domain" description="tRNA(Ile)-lysidine synthase substrate-binding" evidence="10">
    <location>
        <begin position="273"/>
        <end position="343"/>
    </location>
</feature>
<comment type="domain">
    <text evidence="7">The N-terminal region contains the highly conserved SGGXDS motif, predicted to be a P-loop motif involved in ATP binding.</text>
</comment>
<reference evidence="12" key="1">
    <citation type="journal article" date="2019" name="Int. J. Syst. Evol. Microbiol.">
        <title>The Global Catalogue of Microorganisms (GCM) 10K type strain sequencing project: providing services to taxonomists for standard genome sequencing and annotation.</title>
        <authorList>
            <consortium name="The Broad Institute Genomics Platform"/>
            <consortium name="The Broad Institute Genome Sequencing Center for Infectious Disease"/>
            <person name="Wu L."/>
            <person name="Ma J."/>
        </authorList>
    </citation>
    <scope>NUCLEOTIDE SEQUENCE [LARGE SCALE GENOMIC DNA]</scope>
    <source>
        <strain evidence="12">JCM 32206</strain>
    </source>
</reference>
<comment type="catalytic activity">
    <reaction evidence="6 7">
        <text>cytidine(34) in tRNA(Ile2) + L-lysine + ATP = lysidine(34) in tRNA(Ile2) + AMP + diphosphate + H(+)</text>
        <dbReference type="Rhea" id="RHEA:43744"/>
        <dbReference type="Rhea" id="RHEA-COMP:10625"/>
        <dbReference type="Rhea" id="RHEA-COMP:10670"/>
        <dbReference type="ChEBI" id="CHEBI:15378"/>
        <dbReference type="ChEBI" id="CHEBI:30616"/>
        <dbReference type="ChEBI" id="CHEBI:32551"/>
        <dbReference type="ChEBI" id="CHEBI:33019"/>
        <dbReference type="ChEBI" id="CHEBI:82748"/>
        <dbReference type="ChEBI" id="CHEBI:83665"/>
        <dbReference type="ChEBI" id="CHEBI:456215"/>
        <dbReference type="EC" id="6.3.4.19"/>
    </reaction>
</comment>
<dbReference type="InterPro" id="IPR014729">
    <property type="entry name" value="Rossmann-like_a/b/a_fold"/>
</dbReference>
<keyword evidence="2 7" id="KW-0436">Ligase</keyword>
<evidence type="ECO:0000256" key="3">
    <source>
        <dbReference type="ARBA" id="ARBA00022694"/>
    </source>
</evidence>
<dbReference type="PANTHER" id="PTHR43033:SF1">
    <property type="entry name" value="TRNA(ILE)-LYSIDINE SYNTHASE-RELATED"/>
    <property type="match status" value="1"/>
</dbReference>
<comment type="caution">
    <text evidence="11">The sequence shown here is derived from an EMBL/GenBank/DDBJ whole genome shotgun (WGS) entry which is preliminary data.</text>
</comment>
<dbReference type="NCBIfam" id="TIGR02432">
    <property type="entry name" value="lysidine_TilS_N"/>
    <property type="match status" value="1"/>
</dbReference>
<dbReference type="HAMAP" id="MF_01161">
    <property type="entry name" value="tRNA_Ile_lys_synt"/>
    <property type="match status" value="1"/>
</dbReference>
<dbReference type="Pfam" id="PF09179">
    <property type="entry name" value="TilS"/>
    <property type="match status" value="1"/>
</dbReference>
<evidence type="ECO:0000313" key="11">
    <source>
        <dbReference type="EMBL" id="GAA4490719.1"/>
    </source>
</evidence>
<dbReference type="SUPFAM" id="SSF52402">
    <property type="entry name" value="Adenine nucleotide alpha hydrolases-like"/>
    <property type="match status" value="1"/>
</dbReference>
<evidence type="ECO:0000256" key="5">
    <source>
        <dbReference type="ARBA" id="ARBA00022840"/>
    </source>
</evidence>
<accession>A0ABP8PNW2</accession>